<feature type="transmembrane region" description="Helical" evidence="6">
    <location>
        <begin position="292"/>
        <end position="311"/>
    </location>
</feature>
<evidence type="ECO:0000256" key="1">
    <source>
        <dbReference type="ARBA" id="ARBA00004141"/>
    </source>
</evidence>
<accession>A0ABN9QQB2</accession>
<comment type="subcellular location">
    <subcellularLocation>
        <location evidence="1">Membrane</location>
        <topology evidence="1">Multi-pass membrane protein</topology>
    </subcellularLocation>
</comment>
<feature type="transmembrane region" description="Helical" evidence="6">
    <location>
        <begin position="317"/>
        <end position="334"/>
    </location>
</feature>
<feature type="transmembrane region" description="Helical" evidence="6">
    <location>
        <begin position="218"/>
        <end position="244"/>
    </location>
</feature>
<name>A0ABN9QQB2_9DINO</name>
<evidence type="ECO:0000256" key="5">
    <source>
        <dbReference type="SAM" id="MobiDB-lite"/>
    </source>
</evidence>
<evidence type="ECO:0000256" key="6">
    <source>
        <dbReference type="SAM" id="Phobius"/>
    </source>
</evidence>
<organism evidence="9 10">
    <name type="scientific">Prorocentrum cordatum</name>
    <dbReference type="NCBI Taxonomy" id="2364126"/>
    <lineage>
        <taxon>Eukaryota</taxon>
        <taxon>Sar</taxon>
        <taxon>Alveolata</taxon>
        <taxon>Dinophyceae</taxon>
        <taxon>Prorocentrales</taxon>
        <taxon>Prorocentraceae</taxon>
        <taxon>Prorocentrum</taxon>
    </lineage>
</organism>
<feature type="domain" description="Sugar phosphate transporter" evidence="8">
    <location>
        <begin position="191"/>
        <end position="396"/>
    </location>
</feature>
<evidence type="ECO:0000256" key="7">
    <source>
        <dbReference type="SAM" id="SignalP"/>
    </source>
</evidence>
<keyword evidence="10" id="KW-1185">Reference proteome</keyword>
<protein>
    <recommendedName>
        <fullName evidence="8">Sugar phosphate transporter domain-containing protein</fullName>
    </recommendedName>
</protein>
<feature type="transmembrane region" description="Helical" evidence="6">
    <location>
        <begin position="186"/>
        <end position="206"/>
    </location>
</feature>
<dbReference type="InterPro" id="IPR050186">
    <property type="entry name" value="TPT_transporter"/>
</dbReference>
<gene>
    <name evidence="9" type="ORF">PCOR1329_LOCUS14008</name>
</gene>
<keyword evidence="3 6" id="KW-1133">Transmembrane helix</keyword>
<feature type="transmembrane region" description="Helical" evidence="6">
    <location>
        <begin position="264"/>
        <end position="285"/>
    </location>
</feature>
<dbReference type="EMBL" id="CAUYUJ010004160">
    <property type="protein sequence ID" value="CAK0808386.1"/>
    <property type="molecule type" value="Genomic_DNA"/>
</dbReference>
<dbReference type="Proteomes" id="UP001189429">
    <property type="component" value="Unassembled WGS sequence"/>
</dbReference>
<evidence type="ECO:0000256" key="2">
    <source>
        <dbReference type="ARBA" id="ARBA00022692"/>
    </source>
</evidence>
<keyword evidence="7" id="KW-0732">Signal</keyword>
<evidence type="ECO:0000313" key="10">
    <source>
        <dbReference type="Proteomes" id="UP001189429"/>
    </source>
</evidence>
<evidence type="ECO:0000256" key="3">
    <source>
        <dbReference type="ARBA" id="ARBA00022989"/>
    </source>
</evidence>
<reference evidence="9" key="1">
    <citation type="submission" date="2023-10" db="EMBL/GenBank/DDBJ databases">
        <authorList>
            <person name="Chen Y."/>
            <person name="Shah S."/>
            <person name="Dougan E. K."/>
            <person name="Thang M."/>
            <person name="Chan C."/>
        </authorList>
    </citation>
    <scope>NUCLEOTIDE SEQUENCE [LARGE SCALE GENOMIC DNA]</scope>
</reference>
<feature type="signal peptide" evidence="7">
    <location>
        <begin position="1"/>
        <end position="25"/>
    </location>
</feature>
<evidence type="ECO:0000256" key="4">
    <source>
        <dbReference type="ARBA" id="ARBA00023136"/>
    </source>
</evidence>
<dbReference type="PANTHER" id="PTHR11132">
    <property type="entry name" value="SOLUTE CARRIER FAMILY 35"/>
    <property type="match status" value="1"/>
</dbReference>
<proteinExistence type="predicted"/>
<evidence type="ECO:0000259" key="8">
    <source>
        <dbReference type="Pfam" id="PF03151"/>
    </source>
</evidence>
<dbReference type="PROSITE" id="PS51257">
    <property type="entry name" value="PROKAR_LIPOPROTEIN"/>
    <property type="match status" value="1"/>
</dbReference>
<comment type="caution">
    <text evidence="9">The sequence shown here is derived from an EMBL/GenBank/DDBJ whole genome shotgun (WGS) entry which is preliminary data.</text>
</comment>
<keyword evidence="4 6" id="KW-0472">Membrane</keyword>
<feature type="chain" id="PRO_5045513612" description="Sugar phosphate transporter domain-containing protein" evidence="7">
    <location>
        <begin position="26"/>
        <end position="479"/>
    </location>
</feature>
<dbReference type="InterPro" id="IPR004853">
    <property type="entry name" value="Sugar_P_trans_dom"/>
</dbReference>
<sequence length="479" mass="50283">MGPARRRGAALWSAVLLAACRGSAAHQAQGWGAAAPSPPSDRHAWLTAALVGGGPELGAPGSVRERRQSRKAFYEEAAAWPQANLKAIATGRQQVAQGPQDIYENTWVMAAGQQHERQPVGFRVWFVLLFAAGLAANLACWRWMAGPEDKSASDLAPAGPPDEAAAERAAAPPPAAGPAAGAPSELGMSILVAGAWMVVSVALVLFNKWLFTDGGFPYPLTLAALHMASCFVVFSIVSCLPVRFRKCVMPDVDRHISWGTYLHGFLPIAILYGIGVGFGDLGFLFASVSFNLFIKPANIVWTTAAAFAFNLEVRTSTHVFIVLLVSAGVALAAGSDLDFSLTGLLCQLTATASEGIRLVLIQHLCQCGSKLDPVTMLYRFSPLTGLLLCGLSFAFEDPLDWGGLASPGLLALNCAIAVVPGDPAAGAAGSPTPPAAPCGEGGGRELAGPRGLRHLWDPWACGACQAGRWCPGDHWEDLR</sequence>
<feature type="compositionally biased region" description="Low complexity" evidence="5">
    <location>
        <begin position="161"/>
        <end position="170"/>
    </location>
</feature>
<feature type="non-terminal residue" evidence="9">
    <location>
        <position position="479"/>
    </location>
</feature>
<keyword evidence="2 6" id="KW-0812">Transmembrane</keyword>
<evidence type="ECO:0000313" key="9">
    <source>
        <dbReference type="EMBL" id="CAK0808386.1"/>
    </source>
</evidence>
<feature type="region of interest" description="Disordered" evidence="5">
    <location>
        <begin position="151"/>
        <end position="178"/>
    </location>
</feature>
<dbReference type="Pfam" id="PF03151">
    <property type="entry name" value="TPT"/>
    <property type="match status" value="1"/>
</dbReference>
<feature type="transmembrane region" description="Helical" evidence="6">
    <location>
        <begin position="124"/>
        <end position="144"/>
    </location>
</feature>